<dbReference type="AlphaFoldDB" id="A0AA36D4M3"/>
<reference evidence="2" key="1">
    <citation type="submission" date="2023-06" db="EMBL/GenBank/DDBJ databases">
        <authorList>
            <person name="Delattre M."/>
        </authorList>
    </citation>
    <scope>NUCLEOTIDE SEQUENCE</scope>
    <source>
        <strain evidence="2">AF72</strain>
    </source>
</reference>
<evidence type="ECO:0000256" key="1">
    <source>
        <dbReference type="SAM" id="MobiDB-lite"/>
    </source>
</evidence>
<dbReference type="Proteomes" id="UP001177023">
    <property type="component" value="Unassembled WGS sequence"/>
</dbReference>
<dbReference type="EMBL" id="CATQJA010002657">
    <property type="protein sequence ID" value="CAJ0579744.1"/>
    <property type="molecule type" value="Genomic_DNA"/>
</dbReference>
<gene>
    <name evidence="2" type="ORF">MSPICULIGERA_LOCUS17951</name>
</gene>
<evidence type="ECO:0000313" key="3">
    <source>
        <dbReference type="Proteomes" id="UP001177023"/>
    </source>
</evidence>
<keyword evidence="3" id="KW-1185">Reference proteome</keyword>
<name>A0AA36D4M3_9BILA</name>
<protein>
    <submittedName>
        <fullName evidence="2">Uncharacterized protein</fullName>
    </submittedName>
</protein>
<evidence type="ECO:0000313" key="2">
    <source>
        <dbReference type="EMBL" id="CAJ0579744.1"/>
    </source>
</evidence>
<feature type="compositionally biased region" description="Polar residues" evidence="1">
    <location>
        <begin position="493"/>
        <end position="515"/>
    </location>
</feature>
<sequence length="619" mass="69919">MDSDSSDTERCYTPSPEQNTSEPADALPVQPARDYQLVLDFEPTLRPNKDVRWFPKQQVEHLHRVDEGPSTVFNAFVLYLGVHDDFHFFASSAKSCFPIIPVEGYDPTFHYQTADELIVGAIYWANTSNFLRGTETRTRATVVKRVGKMLLTDRGFKCTTVMVKGKPLIVVETLLKWSNTNQKVRDELVWKYESGDAEHFFYQNVFDIHHMIKNPEKQEDPRALFKAYIYLLAKPDNVNYPIWVIGHIPGREAPKKKGGKKVETAACSSAPSMQHAEHFVSVIVEAAAPINQPQPDSTPTPCPMVRSLPPGNPAVLLEKPDTSGNTYMWDTGRGRKVHCSCRNFAGHFKSVGQWYFVLTDGDRVSGCIMATDRQAQEEQLPYFTLEKDRIKTSCRLIRPSGYAKNELYCKALNCVVIDRDEIFAKYFSHGFSAMLNVVYDDGWCISPYHSPEDINKHEAAVNTMDFDLFKETIPMPPSAARPRKNERPAEQRNVPSGFQPTSVTYASSRTNSPVESGNGRHVDTYDTEASSAALPHYERPRPSYAANNDHRQNEYPPRQGFTDNSAWPEATPYPVGSPLWMVSTTVRLHKNRAAMDALQATDPGTYDEIQAFLRSLSIL</sequence>
<feature type="non-terminal residue" evidence="2">
    <location>
        <position position="619"/>
    </location>
</feature>
<comment type="caution">
    <text evidence="2">The sequence shown here is derived from an EMBL/GenBank/DDBJ whole genome shotgun (WGS) entry which is preliminary data.</text>
</comment>
<proteinExistence type="predicted"/>
<feature type="region of interest" description="Disordered" evidence="1">
    <location>
        <begin position="472"/>
        <end position="557"/>
    </location>
</feature>
<accession>A0AA36D4M3</accession>
<organism evidence="2 3">
    <name type="scientific">Mesorhabditis spiculigera</name>
    <dbReference type="NCBI Taxonomy" id="96644"/>
    <lineage>
        <taxon>Eukaryota</taxon>
        <taxon>Metazoa</taxon>
        <taxon>Ecdysozoa</taxon>
        <taxon>Nematoda</taxon>
        <taxon>Chromadorea</taxon>
        <taxon>Rhabditida</taxon>
        <taxon>Rhabditina</taxon>
        <taxon>Rhabditomorpha</taxon>
        <taxon>Rhabditoidea</taxon>
        <taxon>Rhabditidae</taxon>
        <taxon>Mesorhabditinae</taxon>
        <taxon>Mesorhabditis</taxon>
    </lineage>
</organism>
<feature type="region of interest" description="Disordered" evidence="1">
    <location>
        <begin position="1"/>
        <end position="27"/>
    </location>
</feature>